<name>A0A0S2MX06_9CAUD</name>
<gene>
    <name evidence="1" type="ORF">Phi17218_022</name>
</gene>
<proteinExistence type="predicted"/>
<sequence>MKKRRNCCVVISEMITNIPTTEIALIKDLEWNLDDASYKAPEDTLQWTRTQSTLIKHIPKPVKDWHFKVISIFTTLSIEDIKKHIEE</sequence>
<evidence type="ECO:0000313" key="1">
    <source>
        <dbReference type="EMBL" id="ALO80425.1"/>
    </source>
</evidence>
<dbReference type="EMBL" id="KT962247">
    <property type="protein sequence ID" value="ALO80425.1"/>
    <property type="molecule type" value="Genomic_DNA"/>
</dbReference>
<evidence type="ECO:0000313" key="2">
    <source>
        <dbReference type="Proteomes" id="UP000226403"/>
    </source>
</evidence>
<accession>A0A0S2MX06</accession>
<dbReference type="Proteomes" id="UP000226403">
    <property type="component" value="Segment"/>
</dbReference>
<protein>
    <submittedName>
        <fullName evidence="1">Uncharacterized protein</fullName>
    </submittedName>
</protein>
<reference evidence="1 2" key="1">
    <citation type="submission" date="2015-10" db="EMBL/GenBank/DDBJ databases">
        <title>Large-scale maps of variable infection efficiencies in aquatic Bacteriodetes phage-host model systems.</title>
        <authorList>
            <person name="Holmfeldt K."/>
            <person name="Solonenko N."/>
            <person name="Howard-Varona C."/>
            <person name="Moreno M."/>
            <person name="Malmstrom R.R."/>
            <person name="Blow M.J."/>
            <person name="Sullivan M.B."/>
        </authorList>
    </citation>
    <scope>NUCLEOTIDE SEQUENCE [LARGE SCALE GENOMIC DNA]</scope>
</reference>
<organism evidence="1 2">
    <name type="scientific">Cellulophaga phage phi17:2_18</name>
    <dbReference type="NCBI Taxonomy" id="1747283"/>
    <lineage>
        <taxon>Viruses</taxon>
        <taxon>Duplodnaviria</taxon>
        <taxon>Heunggongvirae</taxon>
        <taxon>Uroviricota</taxon>
        <taxon>Caudoviricetes</taxon>
        <taxon>Lightbulbvirus</taxon>
        <taxon>Lightbulbvirus Cba172</taxon>
    </lineage>
</organism>